<dbReference type="GO" id="GO:0015031">
    <property type="term" value="P:protein transport"/>
    <property type="evidence" value="ECO:0007669"/>
    <property type="project" value="UniProtKB-KW"/>
</dbReference>
<dbReference type="PANTHER" id="PTHR22601">
    <property type="entry name" value="ISP4 LIKE PROTEIN"/>
    <property type="match status" value="1"/>
</dbReference>
<proteinExistence type="inferred from homology"/>
<feature type="transmembrane region" description="Helical" evidence="9">
    <location>
        <begin position="683"/>
        <end position="700"/>
    </location>
</feature>
<evidence type="ECO:0000256" key="4">
    <source>
        <dbReference type="ARBA" id="ARBA00022692"/>
    </source>
</evidence>
<dbReference type="InterPro" id="IPR004648">
    <property type="entry name" value="Oligpept_transpt"/>
</dbReference>
<dbReference type="NCBIfam" id="TIGR00727">
    <property type="entry name" value="ISP4_OPT"/>
    <property type="match status" value="1"/>
</dbReference>
<dbReference type="GO" id="GO:0016020">
    <property type="term" value="C:membrane"/>
    <property type="evidence" value="ECO:0007669"/>
    <property type="project" value="UniProtKB-SubCell"/>
</dbReference>
<feature type="transmembrane region" description="Helical" evidence="9">
    <location>
        <begin position="733"/>
        <end position="755"/>
    </location>
</feature>
<evidence type="ECO:0000313" key="10">
    <source>
        <dbReference type="EMBL" id="KAH8697246.1"/>
    </source>
</evidence>
<comment type="caution">
    <text evidence="10">The sequence shown here is derived from an EMBL/GenBank/DDBJ whole genome shotgun (WGS) entry which is preliminary data.</text>
</comment>
<dbReference type="RefSeq" id="XP_046071947.1">
    <property type="nucleotide sequence ID" value="XM_046212616.1"/>
</dbReference>
<sequence length="793" mass="88644">MVSESEMSDTIEVLKEILAEHSLDANYPQELLNRAREFLDRDPDSIQALDTQALVDDIRRQKDLIFNDSPYPEVRAVVDPSDDSSVSANTFRAWFIGLSLTVVFTGVNQLFQLRYPTITIYSVVSQAVSYPIGALLAKILPTKTFKFFGWSWSLNPGPFNQKEHMLITVMANVAYGGYLGTAYVTNIFTVLKVKKWYNMTGLYDKAGFQILLALSTQLLGFGCAGLARRFLVYPATLIYPKALGTIALNKALHNDSKLTAVNGWTISRLKFLQWSFLMMFVYYWFPGYIFTALSTFNWMTWISPTNVTLALITGSLGGLGVNPIPTFDWNVISVLYDPIITPFYSLVNSAIGATLACICVILPIYWTNTWNSGYFSIITNGLSDNTGNSYNVSKVLSNGKLDVAGYESYGPAYMSASYAIMFFCFFGMYMSGIVHVALYNRHQLYKGFKSLLKWGNARDEYEDVHNRLMKSYKEVPEWWYIAILVITFVFGVVNSEVYNTGFPVWGLTFAIALCLVLQIPYGIVYAITNAELTNNVVAEVIAGYAIPNQPVANMIFKSYGLLACAQAIQFSSDLKMGHYVKIAPRVMFSAQVVATIVGAFVAVGVNAWALANIPGVCTNDQPSKFTCLSVQTFFTSSVIWGVIGPKHFFAPGTPYHATLYGFLFGLLIPVPFYFLAKRFPRSIWRYVNFPALFFGVTNLSPYNLNYIWAPTMVGFVFNYYIKRRYLPWWEKYAYVLTSSFGAAVAISAIIIFFAVEYHPVVINWWGNAISSAGCDAAGCPLYTVPDTGIPGTQ</sequence>
<feature type="transmembrane region" description="Helical" evidence="9">
    <location>
        <begin position="271"/>
        <end position="293"/>
    </location>
</feature>
<feature type="transmembrane region" description="Helical" evidence="9">
    <location>
        <begin position="504"/>
        <end position="527"/>
    </location>
</feature>
<feature type="transmembrane region" description="Helical" evidence="9">
    <location>
        <begin position="655"/>
        <end position="676"/>
    </location>
</feature>
<keyword evidence="3" id="KW-0813">Transport</keyword>
<feature type="transmembrane region" description="Helical" evidence="9">
    <location>
        <begin position="206"/>
        <end position="227"/>
    </location>
</feature>
<feature type="transmembrane region" description="Helical" evidence="9">
    <location>
        <begin position="305"/>
        <end position="324"/>
    </location>
</feature>
<reference evidence="10" key="1">
    <citation type="submission" date="2021-12" db="EMBL/GenBank/DDBJ databases">
        <title>Convergent genome expansion in fungi linked to evolution of root-endophyte symbiosis.</title>
        <authorList>
            <consortium name="DOE Joint Genome Institute"/>
            <person name="Ke Y.-H."/>
            <person name="Bonito G."/>
            <person name="Liao H.-L."/>
            <person name="Looney B."/>
            <person name="Rojas-Flechas A."/>
            <person name="Nash J."/>
            <person name="Hameed K."/>
            <person name="Schadt C."/>
            <person name="Martin F."/>
            <person name="Crous P.W."/>
            <person name="Miettinen O."/>
            <person name="Magnuson J.K."/>
            <person name="Labbe J."/>
            <person name="Jacobson D."/>
            <person name="Doktycz M.J."/>
            <person name="Veneault-Fourrey C."/>
            <person name="Kuo A."/>
            <person name="Mondo S."/>
            <person name="Calhoun S."/>
            <person name="Riley R."/>
            <person name="Ohm R."/>
            <person name="LaButti K."/>
            <person name="Andreopoulos B."/>
            <person name="Pangilinan J."/>
            <person name="Nolan M."/>
            <person name="Tritt A."/>
            <person name="Clum A."/>
            <person name="Lipzen A."/>
            <person name="Daum C."/>
            <person name="Barry K."/>
            <person name="Grigoriev I.V."/>
            <person name="Vilgalys R."/>
        </authorList>
    </citation>
    <scope>NUCLEOTIDE SEQUENCE</scope>
    <source>
        <strain evidence="10">PMI_201</strain>
    </source>
</reference>
<comment type="subcellular location">
    <subcellularLocation>
        <location evidence="1">Membrane</location>
        <topology evidence="1">Multi-pass membrane protein</topology>
    </subcellularLocation>
</comment>
<evidence type="ECO:0000313" key="11">
    <source>
        <dbReference type="Proteomes" id="UP001201262"/>
    </source>
</evidence>
<keyword evidence="11" id="KW-1185">Reference proteome</keyword>
<evidence type="ECO:0000256" key="2">
    <source>
        <dbReference type="ARBA" id="ARBA00008807"/>
    </source>
</evidence>
<dbReference type="Proteomes" id="UP001201262">
    <property type="component" value="Unassembled WGS sequence"/>
</dbReference>
<gene>
    <name evidence="10" type="ORF">BGW36DRAFT_319580</name>
</gene>
<evidence type="ECO:0000256" key="3">
    <source>
        <dbReference type="ARBA" id="ARBA00022448"/>
    </source>
</evidence>
<comment type="similarity">
    <text evidence="2">Belongs to the oligopeptide OPT transporter family.</text>
</comment>
<feature type="transmembrane region" description="Helical" evidence="9">
    <location>
        <begin position="625"/>
        <end position="643"/>
    </location>
</feature>
<keyword evidence="8 9" id="KW-0472">Membrane</keyword>
<evidence type="ECO:0000256" key="6">
    <source>
        <dbReference type="ARBA" id="ARBA00022927"/>
    </source>
</evidence>
<feature type="transmembrane region" description="Helical" evidence="9">
    <location>
        <begin position="91"/>
        <end position="111"/>
    </location>
</feature>
<evidence type="ECO:0000256" key="8">
    <source>
        <dbReference type="ARBA" id="ARBA00023136"/>
    </source>
</evidence>
<feature type="transmembrane region" description="Helical" evidence="9">
    <location>
        <begin position="344"/>
        <end position="366"/>
    </location>
</feature>
<protein>
    <submittedName>
        <fullName evidence="10">OPT oligopeptide transporter</fullName>
    </submittedName>
</protein>
<feature type="transmembrane region" description="Helical" evidence="9">
    <location>
        <begin position="588"/>
        <end position="613"/>
    </location>
</feature>
<dbReference type="GeneID" id="70242903"/>
<feature type="transmembrane region" description="Helical" evidence="9">
    <location>
        <begin position="418"/>
        <end position="439"/>
    </location>
</feature>
<evidence type="ECO:0000256" key="9">
    <source>
        <dbReference type="SAM" id="Phobius"/>
    </source>
</evidence>
<feature type="transmembrane region" description="Helical" evidence="9">
    <location>
        <begin position="118"/>
        <end position="140"/>
    </location>
</feature>
<dbReference type="InterPro" id="IPR004813">
    <property type="entry name" value="OPT"/>
</dbReference>
<dbReference type="Pfam" id="PF03169">
    <property type="entry name" value="OPT"/>
    <property type="match status" value="1"/>
</dbReference>
<evidence type="ECO:0000256" key="7">
    <source>
        <dbReference type="ARBA" id="ARBA00022989"/>
    </source>
</evidence>
<dbReference type="AlphaFoldDB" id="A0AAD4Q0G7"/>
<organism evidence="10 11">
    <name type="scientific">Talaromyces proteolyticus</name>
    <dbReference type="NCBI Taxonomy" id="1131652"/>
    <lineage>
        <taxon>Eukaryota</taxon>
        <taxon>Fungi</taxon>
        <taxon>Dikarya</taxon>
        <taxon>Ascomycota</taxon>
        <taxon>Pezizomycotina</taxon>
        <taxon>Eurotiomycetes</taxon>
        <taxon>Eurotiomycetidae</taxon>
        <taxon>Eurotiales</taxon>
        <taxon>Trichocomaceae</taxon>
        <taxon>Talaromyces</taxon>
        <taxon>Talaromyces sect. Bacilispori</taxon>
    </lineage>
</organism>
<keyword evidence="6" id="KW-0653">Protein transport</keyword>
<name>A0AAD4Q0G7_9EURO</name>
<feature type="transmembrane region" description="Helical" evidence="9">
    <location>
        <begin position="165"/>
        <end position="185"/>
    </location>
</feature>
<dbReference type="EMBL" id="JAJTJA010000006">
    <property type="protein sequence ID" value="KAH8697246.1"/>
    <property type="molecule type" value="Genomic_DNA"/>
</dbReference>
<feature type="transmembrane region" description="Helical" evidence="9">
    <location>
        <begin position="706"/>
        <end position="721"/>
    </location>
</feature>
<keyword evidence="4 9" id="KW-0812">Transmembrane</keyword>
<keyword evidence="5" id="KW-0571">Peptide transport</keyword>
<dbReference type="GO" id="GO:0035673">
    <property type="term" value="F:oligopeptide transmembrane transporter activity"/>
    <property type="evidence" value="ECO:0007669"/>
    <property type="project" value="InterPro"/>
</dbReference>
<keyword evidence="7 9" id="KW-1133">Transmembrane helix</keyword>
<dbReference type="NCBIfam" id="TIGR00728">
    <property type="entry name" value="OPT_sfam"/>
    <property type="match status" value="1"/>
</dbReference>
<feature type="transmembrane region" description="Helical" evidence="9">
    <location>
        <begin position="478"/>
        <end position="497"/>
    </location>
</feature>
<accession>A0AAD4Q0G7</accession>
<evidence type="ECO:0000256" key="5">
    <source>
        <dbReference type="ARBA" id="ARBA00022856"/>
    </source>
</evidence>
<evidence type="ECO:0000256" key="1">
    <source>
        <dbReference type="ARBA" id="ARBA00004141"/>
    </source>
</evidence>